<name>A0A5B9QKA0_9BACT</name>
<evidence type="ECO:0000313" key="2">
    <source>
        <dbReference type="Proteomes" id="UP000323917"/>
    </source>
</evidence>
<reference evidence="1 2" key="1">
    <citation type="submission" date="2019-08" db="EMBL/GenBank/DDBJ databases">
        <title>Deep-cultivation of Planctomycetes and their phenomic and genomic characterization uncovers novel biology.</title>
        <authorList>
            <person name="Wiegand S."/>
            <person name="Jogler M."/>
            <person name="Boedeker C."/>
            <person name="Pinto D."/>
            <person name="Vollmers J."/>
            <person name="Rivas-Marin E."/>
            <person name="Kohn T."/>
            <person name="Peeters S.H."/>
            <person name="Heuer A."/>
            <person name="Rast P."/>
            <person name="Oberbeckmann S."/>
            <person name="Bunk B."/>
            <person name="Jeske O."/>
            <person name="Meyerdierks A."/>
            <person name="Storesund J.E."/>
            <person name="Kallscheuer N."/>
            <person name="Luecker S."/>
            <person name="Lage O.M."/>
            <person name="Pohl T."/>
            <person name="Merkel B.J."/>
            <person name="Hornburger P."/>
            <person name="Mueller R.-W."/>
            <person name="Bruemmer F."/>
            <person name="Labrenz M."/>
            <person name="Spormann A.M."/>
            <person name="Op den Camp H."/>
            <person name="Overmann J."/>
            <person name="Amann R."/>
            <person name="Jetten M.S.M."/>
            <person name="Mascher T."/>
            <person name="Medema M.H."/>
            <person name="Devos D.P."/>
            <person name="Kaster A.-K."/>
            <person name="Ovreas L."/>
            <person name="Rohde M."/>
            <person name="Galperin M.Y."/>
            <person name="Jogler C."/>
        </authorList>
    </citation>
    <scope>NUCLEOTIDE SEQUENCE [LARGE SCALE GENOMIC DNA]</scope>
    <source>
        <strain evidence="1 2">Pr1d</strain>
    </source>
</reference>
<dbReference type="GO" id="GO:0003677">
    <property type="term" value="F:DNA binding"/>
    <property type="evidence" value="ECO:0007669"/>
    <property type="project" value="InterPro"/>
</dbReference>
<dbReference type="KEGG" id="bgok:Pr1d_53030"/>
<dbReference type="GO" id="GO:0006313">
    <property type="term" value="P:DNA transposition"/>
    <property type="evidence" value="ECO:0007669"/>
    <property type="project" value="InterPro"/>
</dbReference>
<dbReference type="Proteomes" id="UP000323917">
    <property type="component" value="Chromosome"/>
</dbReference>
<dbReference type="SUPFAM" id="SSF143422">
    <property type="entry name" value="Transposase IS200-like"/>
    <property type="match status" value="1"/>
</dbReference>
<evidence type="ECO:0000313" key="1">
    <source>
        <dbReference type="EMBL" id="QEG37955.1"/>
    </source>
</evidence>
<sequence>MTKWGISCRWIEVGRGGGPPGSLVKKASRVVPDPEYFKRKVNVVPLVYPHQTLDSTRTSWHITFGTYGARLHGDDRPTVDKQYNQPGEDFVAASPRRKQFEREKMKFPPRYFTLEQRKFVEVQLPAICVRGGWSYRICAGGADHVHLLCDIRKEIHGEKVRRLVKRWVGQALSERWPLKQGESWWADEGSNIAIHDNSYLNNAFAYIARQRATLFEE</sequence>
<dbReference type="AlphaFoldDB" id="A0A5B9QKA0"/>
<protein>
    <recommendedName>
        <fullName evidence="3">Transposase IS200 like protein</fullName>
    </recommendedName>
</protein>
<gene>
    <name evidence="1" type="ORF">Pr1d_53030</name>
</gene>
<organism evidence="1 2">
    <name type="scientific">Bythopirellula goksoeyrii</name>
    <dbReference type="NCBI Taxonomy" id="1400387"/>
    <lineage>
        <taxon>Bacteria</taxon>
        <taxon>Pseudomonadati</taxon>
        <taxon>Planctomycetota</taxon>
        <taxon>Planctomycetia</taxon>
        <taxon>Pirellulales</taxon>
        <taxon>Lacipirellulaceae</taxon>
        <taxon>Bythopirellula</taxon>
    </lineage>
</organism>
<accession>A0A5B9QKA0</accession>
<dbReference type="GO" id="GO:0004803">
    <property type="term" value="F:transposase activity"/>
    <property type="evidence" value="ECO:0007669"/>
    <property type="project" value="InterPro"/>
</dbReference>
<dbReference type="InterPro" id="IPR036515">
    <property type="entry name" value="Transposase_17_sf"/>
</dbReference>
<proteinExistence type="predicted"/>
<evidence type="ECO:0008006" key="3">
    <source>
        <dbReference type="Google" id="ProtNLM"/>
    </source>
</evidence>
<dbReference type="EMBL" id="CP042913">
    <property type="protein sequence ID" value="QEG37955.1"/>
    <property type="molecule type" value="Genomic_DNA"/>
</dbReference>
<dbReference type="Gene3D" id="3.30.70.1290">
    <property type="entry name" value="Transposase IS200-like"/>
    <property type="match status" value="1"/>
</dbReference>
<keyword evidence="2" id="KW-1185">Reference proteome</keyword>